<feature type="chain" id="PRO_5036118959" evidence="2">
    <location>
        <begin position="35"/>
        <end position="135"/>
    </location>
</feature>
<dbReference type="AlphaFoldDB" id="A0A4Q0Q8S0"/>
<dbReference type="Proteomes" id="UP000290565">
    <property type="component" value="Unassembled WGS sequence"/>
</dbReference>
<name>A0A4Q0Q8S0_9BRAD</name>
<dbReference type="EMBL" id="LBJM01000047">
    <property type="protein sequence ID" value="RXH39750.1"/>
    <property type="molecule type" value="Genomic_DNA"/>
</dbReference>
<evidence type="ECO:0000313" key="3">
    <source>
        <dbReference type="EMBL" id="RXG85530.1"/>
    </source>
</evidence>
<comment type="caution">
    <text evidence="3">The sequence shown here is derived from an EMBL/GenBank/DDBJ whole genome shotgun (WGS) entry which is preliminary data.</text>
</comment>
<evidence type="ECO:0000313" key="6">
    <source>
        <dbReference type="Proteomes" id="UP000290565"/>
    </source>
</evidence>
<dbReference type="Proteomes" id="UP000290174">
    <property type="component" value="Unassembled WGS sequence"/>
</dbReference>
<reference evidence="3 5" key="2">
    <citation type="submission" date="2018-11" db="EMBL/GenBank/DDBJ databases">
        <title>Bradyrhizobium sp. nov., isolated from effective nodules of peanut in China.</title>
        <authorList>
            <person name="Li Y."/>
        </authorList>
    </citation>
    <scope>NUCLEOTIDE SEQUENCE [LARGE SCALE GENOMIC DNA]</scope>
    <source>
        <strain evidence="3 5">CCBAU 51770</strain>
    </source>
</reference>
<evidence type="ECO:0000256" key="1">
    <source>
        <dbReference type="SAM" id="Phobius"/>
    </source>
</evidence>
<evidence type="ECO:0000256" key="2">
    <source>
        <dbReference type="SAM" id="SignalP"/>
    </source>
</evidence>
<keyword evidence="1" id="KW-0812">Transmembrane</keyword>
<dbReference type="RefSeq" id="WP_128945342.1">
    <property type="nucleotide sequence ID" value="NZ_LBJM01000047.1"/>
</dbReference>
<accession>A0A4Q0SLY7</accession>
<keyword evidence="1" id="KW-0472">Membrane</keyword>
<proteinExistence type="predicted"/>
<evidence type="ECO:0000313" key="5">
    <source>
        <dbReference type="Proteomes" id="UP000290174"/>
    </source>
</evidence>
<protein>
    <submittedName>
        <fullName evidence="3">Uncharacterized protein</fullName>
    </submittedName>
</protein>
<feature type="signal peptide" evidence="2">
    <location>
        <begin position="1"/>
        <end position="34"/>
    </location>
</feature>
<organism evidence="3 5">
    <name type="scientific">Bradyrhizobium zhanjiangense</name>
    <dbReference type="NCBI Taxonomy" id="1325107"/>
    <lineage>
        <taxon>Bacteria</taxon>
        <taxon>Pseudomonadati</taxon>
        <taxon>Pseudomonadota</taxon>
        <taxon>Alphaproteobacteria</taxon>
        <taxon>Hyphomicrobiales</taxon>
        <taxon>Nitrobacteraceae</taxon>
        <taxon>Bradyrhizobium</taxon>
    </lineage>
</organism>
<accession>A0A4Q0Q8S0</accession>
<keyword evidence="2" id="KW-0732">Signal</keyword>
<feature type="transmembrane region" description="Helical" evidence="1">
    <location>
        <begin position="75"/>
        <end position="93"/>
    </location>
</feature>
<reference evidence="4 6" key="1">
    <citation type="submission" date="2015-04" db="EMBL/GenBank/DDBJ databases">
        <title>Comparative genomics of rhizobia nodulating Arachis hypogaea in China.</title>
        <authorList>
            <person name="Li Y."/>
        </authorList>
    </citation>
    <scope>NUCLEOTIDE SEQUENCE [LARGE SCALE GENOMIC DNA]</scope>
    <source>
        <strain evidence="4 6">CCBAU 51787</strain>
    </source>
</reference>
<keyword evidence="1" id="KW-1133">Transmembrane helix</keyword>
<gene>
    <name evidence="3" type="ORF">EAS61_36030</name>
    <name evidence="4" type="ORF">XH94_17970</name>
</gene>
<dbReference type="EMBL" id="RKMK01000057">
    <property type="protein sequence ID" value="RXG85530.1"/>
    <property type="molecule type" value="Genomic_DNA"/>
</dbReference>
<evidence type="ECO:0000313" key="4">
    <source>
        <dbReference type="EMBL" id="RXH39750.1"/>
    </source>
</evidence>
<sequence>MSEGPMISAARRNMVLAAFATLALVATPVSPSAAACSAPATAVSAKGVAAGQGSSDVTDFSAARRRHYYRRGPNAAGLAFMGMAAGLIGGAIAESQRREYYENRYYYGPGPYYGGPGYYGGGPYYGGPRYYYQPY</sequence>